<protein>
    <submittedName>
        <fullName evidence="3">Uncharacterized protein</fullName>
    </submittedName>
</protein>
<comment type="caution">
    <text evidence="3">The sequence shown here is derived from an EMBL/GenBank/DDBJ whole genome shotgun (WGS) entry which is preliminary data.</text>
</comment>
<feature type="chain" id="PRO_5043416530" evidence="2">
    <location>
        <begin position="24"/>
        <end position="89"/>
    </location>
</feature>
<sequence length="89" mass="9301">MAGQGWLLSILAAAVCLSGAIVAVQPEVQDFQFDDSDGEVKLVLKRAAEGEGVVWDDEDFLADEASPGVDEGSGELPPTAAPDFTSSKY</sequence>
<evidence type="ECO:0000313" key="3">
    <source>
        <dbReference type="EMBL" id="GFO45209.1"/>
    </source>
</evidence>
<organism evidence="3 4">
    <name type="scientific">Plakobranchus ocellatus</name>
    <dbReference type="NCBI Taxonomy" id="259542"/>
    <lineage>
        <taxon>Eukaryota</taxon>
        <taxon>Metazoa</taxon>
        <taxon>Spiralia</taxon>
        <taxon>Lophotrochozoa</taxon>
        <taxon>Mollusca</taxon>
        <taxon>Gastropoda</taxon>
        <taxon>Heterobranchia</taxon>
        <taxon>Euthyneura</taxon>
        <taxon>Panpulmonata</taxon>
        <taxon>Sacoglossa</taxon>
        <taxon>Placobranchoidea</taxon>
        <taxon>Plakobranchidae</taxon>
        <taxon>Plakobranchus</taxon>
    </lineage>
</organism>
<dbReference type="Proteomes" id="UP000735302">
    <property type="component" value="Unassembled WGS sequence"/>
</dbReference>
<gene>
    <name evidence="3" type="ORF">PoB_007171400</name>
</gene>
<dbReference type="EMBL" id="BLXT01008021">
    <property type="protein sequence ID" value="GFO45209.1"/>
    <property type="molecule type" value="Genomic_DNA"/>
</dbReference>
<keyword evidence="2" id="KW-0732">Signal</keyword>
<feature type="signal peptide" evidence="2">
    <location>
        <begin position="1"/>
        <end position="23"/>
    </location>
</feature>
<evidence type="ECO:0000313" key="4">
    <source>
        <dbReference type="Proteomes" id="UP000735302"/>
    </source>
</evidence>
<proteinExistence type="predicted"/>
<evidence type="ECO:0000256" key="2">
    <source>
        <dbReference type="SAM" id="SignalP"/>
    </source>
</evidence>
<accession>A0AAV4DMJ6</accession>
<reference evidence="3 4" key="1">
    <citation type="journal article" date="2021" name="Elife">
        <title>Chloroplast acquisition without the gene transfer in kleptoplastic sea slugs, Plakobranchus ocellatus.</title>
        <authorList>
            <person name="Maeda T."/>
            <person name="Takahashi S."/>
            <person name="Yoshida T."/>
            <person name="Shimamura S."/>
            <person name="Takaki Y."/>
            <person name="Nagai Y."/>
            <person name="Toyoda A."/>
            <person name="Suzuki Y."/>
            <person name="Arimoto A."/>
            <person name="Ishii H."/>
            <person name="Satoh N."/>
            <person name="Nishiyama T."/>
            <person name="Hasebe M."/>
            <person name="Maruyama T."/>
            <person name="Minagawa J."/>
            <person name="Obokata J."/>
            <person name="Shigenobu S."/>
        </authorList>
    </citation>
    <scope>NUCLEOTIDE SEQUENCE [LARGE SCALE GENOMIC DNA]</scope>
</reference>
<evidence type="ECO:0000256" key="1">
    <source>
        <dbReference type="SAM" id="MobiDB-lite"/>
    </source>
</evidence>
<feature type="region of interest" description="Disordered" evidence="1">
    <location>
        <begin position="56"/>
        <end position="89"/>
    </location>
</feature>
<keyword evidence="4" id="KW-1185">Reference proteome</keyword>
<name>A0AAV4DMJ6_9GAST</name>
<dbReference type="AlphaFoldDB" id="A0AAV4DMJ6"/>